<proteinExistence type="predicted"/>
<dbReference type="EMBL" id="QZEY01000003">
    <property type="protein sequence ID" value="RJL33193.1"/>
    <property type="molecule type" value="Genomic_DNA"/>
</dbReference>
<comment type="caution">
    <text evidence="1">The sequence shown here is derived from an EMBL/GenBank/DDBJ whole genome shotgun (WGS) entry which is preliminary data.</text>
</comment>
<protein>
    <submittedName>
        <fullName evidence="1">Transposase</fullName>
    </submittedName>
</protein>
<dbReference type="Proteomes" id="UP000265768">
    <property type="component" value="Unassembled WGS sequence"/>
</dbReference>
<name>A0A3A4AWD9_9ACTN</name>
<dbReference type="AlphaFoldDB" id="A0A3A4AWD9"/>
<dbReference type="OrthoDB" id="3541815at2"/>
<gene>
    <name evidence="1" type="ORF">D5H75_10140</name>
</gene>
<accession>A0A3A4AWD9</accession>
<keyword evidence="2" id="KW-1185">Reference proteome</keyword>
<organism evidence="1 2">
    <name type="scientific">Bailinhaonella thermotolerans</name>
    <dbReference type="NCBI Taxonomy" id="1070861"/>
    <lineage>
        <taxon>Bacteria</taxon>
        <taxon>Bacillati</taxon>
        <taxon>Actinomycetota</taxon>
        <taxon>Actinomycetes</taxon>
        <taxon>Streptosporangiales</taxon>
        <taxon>Streptosporangiaceae</taxon>
        <taxon>Bailinhaonella</taxon>
    </lineage>
</organism>
<reference evidence="1 2" key="1">
    <citation type="submission" date="2018-09" db="EMBL/GenBank/DDBJ databases">
        <title>YIM 75507 draft genome.</title>
        <authorList>
            <person name="Tang S."/>
            <person name="Feng Y."/>
        </authorList>
    </citation>
    <scope>NUCLEOTIDE SEQUENCE [LARGE SCALE GENOMIC DNA]</scope>
    <source>
        <strain evidence="1 2">YIM 75507</strain>
    </source>
</reference>
<evidence type="ECO:0000313" key="2">
    <source>
        <dbReference type="Proteomes" id="UP000265768"/>
    </source>
</evidence>
<evidence type="ECO:0000313" key="1">
    <source>
        <dbReference type="EMBL" id="RJL33193.1"/>
    </source>
</evidence>
<sequence>MRRRWVGEHGFEVEPITLDGHGVLRVRQHGFLVGYCPDVDSLARLLDLSALVEVITLPSRGAPAREPCRS</sequence>
<dbReference type="RefSeq" id="WP_119926153.1">
    <property type="nucleotide sequence ID" value="NZ_QZEY01000003.1"/>
</dbReference>